<dbReference type="RefSeq" id="WP_231902409.1">
    <property type="nucleotide sequence ID" value="NZ_CP014864.1"/>
</dbReference>
<evidence type="ECO:0000313" key="1">
    <source>
        <dbReference type="EMBL" id="MCX2801926.1"/>
    </source>
</evidence>
<protein>
    <submittedName>
        <fullName evidence="1">TIGR04282 family arsenosugar biosynthesis glycosyltransferase</fullName>
    </submittedName>
</protein>
<dbReference type="AlphaFoldDB" id="A0AB35HYE5"/>
<dbReference type="PANTHER" id="PTHR36529">
    <property type="entry name" value="SLL1095 PROTEIN"/>
    <property type="match status" value="1"/>
</dbReference>
<dbReference type="EMBL" id="JAPHQB010000012">
    <property type="protein sequence ID" value="MCX2801926.1"/>
    <property type="molecule type" value="Genomic_DNA"/>
</dbReference>
<proteinExistence type="predicted"/>
<dbReference type="Proteomes" id="UP001209730">
    <property type="component" value="Unassembled WGS sequence"/>
</dbReference>
<dbReference type="InterPro" id="IPR018641">
    <property type="entry name" value="Trfase_1_rSAM/seldom-assoc"/>
</dbReference>
<gene>
    <name evidence="1" type="ORF">OQJ68_09025</name>
</gene>
<dbReference type="SUPFAM" id="SSF53448">
    <property type="entry name" value="Nucleotide-diphospho-sugar transferases"/>
    <property type="match status" value="1"/>
</dbReference>
<dbReference type="InterPro" id="IPR029044">
    <property type="entry name" value="Nucleotide-diphossugar_trans"/>
</dbReference>
<organism evidence="1 2">
    <name type="scientific">Microbulbifer thermotolerans</name>
    <dbReference type="NCBI Taxonomy" id="252514"/>
    <lineage>
        <taxon>Bacteria</taxon>
        <taxon>Pseudomonadati</taxon>
        <taxon>Pseudomonadota</taxon>
        <taxon>Gammaproteobacteria</taxon>
        <taxon>Cellvibrionales</taxon>
        <taxon>Microbulbiferaceae</taxon>
        <taxon>Microbulbifer</taxon>
    </lineage>
</organism>
<dbReference type="PANTHER" id="PTHR36529:SF1">
    <property type="entry name" value="GLYCOSYLTRANSFERASE"/>
    <property type="match status" value="1"/>
</dbReference>
<dbReference type="GeneID" id="76609403"/>
<dbReference type="NCBIfam" id="TIGR04282">
    <property type="entry name" value="glyco_like_cofC"/>
    <property type="match status" value="1"/>
</dbReference>
<reference evidence="1" key="1">
    <citation type="submission" date="2022-11" db="EMBL/GenBank/DDBJ databases">
        <title>Chitin-degrading and fungicidal potential of chitinolytic bacterial strains from marine environment of the Pacific Ocean regions.</title>
        <authorList>
            <person name="Pentekhina I."/>
            <person name="Nedashkovskaya O."/>
            <person name="Seitkalieva A."/>
            <person name="Podvolotskaya A."/>
            <person name="Tekutyeva L."/>
            <person name="Balabanova L."/>
        </authorList>
    </citation>
    <scope>NUCLEOTIDE SEQUENCE</scope>
    <source>
        <strain evidence="1">KMM 6838</strain>
    </source>
</reference>
<sequence>MMRFRDDTVIRIVILAKAPLPGMAKTRLIPALGSEGSACLAAKLLEHTVEQAVKADIGPVELCVAPDRMLPIWSELALPSSLEWSEQKEGDLGERLADAARRTTDKGEAVLLIGTDCPDMNADKLRAAALSLEKNDACMVPVSDGGYALLGLSNYLPTVFLDIPWSTASVASLTRQRIVEAGWTLVEMTPLHDIDEPQDLQYLPEDWPVNLHRGFKYNQS</sequence>
<dbReference type="Gene3D" id="3.90.550.10">
    <property type="entry name" value="Spore Coat Polysaccharide Biosynthesis Protein SpsA, Chain A"/>
    <property type="match status" value="1"/>
</dbReference>
<name>A0AB35HYE5_MICTH</name>
<evidence type="ECO:0000313" key="2">
    <source>
        <dbReference type="Proteomes" id="UP001209730"/>
    </source>
</evidence>
<dbReference type="Pfam" id="PF09837">
    <property type="entry name" value="DUF2064"/>
    <property type="match status" value="1"/>
</dbReference>
<comment type="caution">
    <text evidence="1">The sequence shown here is derived from an EMBL/GenBank/DDBJ whole genome shotgun (WGS) entry which is preliminary data.</text>
</comment>
<accession>A0AB35HYE5</accession>